<dbReference type="PROSITE" id="PS50850">
    <property type="entry name" value="MFS"/>
    <property type="match status" value="1"/>
</dbReference>
<dbReference type="Proteomes" id="UP000696294">
    <property type="component" value="Unassembled WGS sequence"/>
</dbReference>
<evidence type="ECO:0000256" key="3">
    <source>
        <dbReference type="ARBA" id="ARBA00022692"/>
    </source>
</evidence>
<feature type="transmembrane region" description="Helical" evidence="6">
    <location>
        <begin position="275"/>
        <end position="293"/>
    </location>
</feature>
<feature type="transmembrane region" description="Helical" evidence="6">
    <location>
        <begin position="363"/>
        <end position="383"/>
    </location>
</feature>
<dbReference type="PANTHER" id="PTHR43124:SF10">
    <property type="entry name" value="PURINE EFFLUX PUMP PBUE"/>
    <property type="match status" value="1"/>
</dbReference>
<evidence type="ECO:0000259" key="7">
    <source>
        <dbReference type="PROSITE" id="PS50850"/>
    </source>
</evidence>
<reference evidence="8 9" key="1">
    <citation type="submission" date="2020-03" db="EMBL/GenBank/DDBJ databases">
        <title>WGS of actinomycetes isolated from Thailand.</title>
        <authorList>
            <person name="Thawai C."/>
        </authorList>
    </citation>
    <scope>NUCLEOTIDE SEQUENCE [LARGE SCALE GENOMIC DNA]</scope>
    <source>
        <strain evidence="8 9">FMUSA5-5</strain>
    </source>
</reference>
<dbReference type="Gene3D" id="1.20.1250.20">
    <property type="entry name" value="MFS general substrate transporter like domains"/>
    <property type="match status" value="1"/>
</dbReference>
<protein>
    <submittedName>
        <fullName evidence="8">MFS transporter</fullName>
    </submittedName>
</protein>
<dbReference type="SUPFAM" id="SSF103473">
    <property type="entry name" value="MFS general substrate transporter"/>
    <property type="match status" value="1"/>
</dbReference>
<keyword evidence="4 6" id="KW-1133">Transmembrane helix</keyword>
<feature type="transmembrane region" description="Helical" evidence="6">
    <location>
        <begin position="81"/>
        <end position="102"/>
    </location>
</feature>
<evidence type="ECO:0000256" key="5">
    <source>
        <dbReference type="ARBA" id="ARBA00023136"/>
    </source>
</evidence>
<comment type="subcellular location">
    <subcellularLocation>
        <location evidence="1">Cell membrane</location>
        <topology evidence="1">Multi-pass membrane protein</topology>
    </subcellularLocation>
</comment>
<keyword evidence="9" id="KW-1185">Reference proteome</keyword>
<evidence type="ECO:0000313" key="8">
    <source>
        <dbReference type="EMBL" id="NJP88489.1"/>
    </source>
</evidence>
<sequence length="408" mass="41174">MKADLSRGWRTHAAVLAFGTFAVGTDGFVVAGILPEIARSLDVSVAAAGQLVTVFSIAYAVLAPVLATLTAGWSRRVVLPAGLALFAVGNVITALAPSYALVLVSRAVAAGGASLYAATASATAAAIAGDERRGRAIAIVMLGLTSSLALGAPLGTAVGAALGWRATMWLVTGLALVVVPIIAVRLPDVGGGPAGGWRQRLAPLADRRVLGVLATTVVAFTGIYVPYTYLSAVYEPATGGQGSRVAVLLLVFGVAGTVGNLLAGHFTDRTGPRRVVITGTLLLTLVFLLVPALRGSYATAVAAIAVGGVFSFTVTTPQQHLIMSYAPPGTQPMAASLNQSALYLAVSLSGAAGGLALDAGGATLLPPLAAVFVAAAAVLTWLFGRADARSDDRADARRDGRVTSEPRG</sequence>
<feature type="transmembrane region" description="Helical" evidence="6">
    <location>
        <begin position="337"/>
        <end position="357"/>
    </location>
</feature>
<accession>A0ABX1AYL9</accession>
<comment type="caution">
    <text evidence="8">The sequence shown here is derived from an EMBL/GenBank/DDBJ whole genome shotgun (WGS) entry which is preliminary data.</text>
</comment>
<feature type="transmembrane region" description="Helical" evidence="6">
    <location>
        <begin position="299"/>
        <end position="316"/>
    </location>
</feature>
<feature type="transmembrane region" description="Helical" evidence="6">
    <location>
        <begin position="208"/>
        <end position="225"/>
    </location>
</feature>
<dbReference type="InterPro" id="IPR011701">
    <property type="entry name" value="MFS"/>
</dbReference>
<dbReference type="CDD" id="cd17324">
    <property type="entry name" value="MFS_NepI_like"/>
    <property type="match status" value="1"/>
</dbReference>
<keyword evidence="2" id="KW-1003">Cell membrane</keyword>
<evidence type="ECO:0000256" key="2">
    <source>
        <dbReference type="ARBA" id="ARBA00022475"/>
    </source>
</evidence>
<dbReference type="InterPro" id="IPR020846">
    <property type="entry name" value="MFS_dom"/>
</dbReference>
<feature type="domain" description="Major facilitator superfamily (MFS) profile" evidence="7">
    <location>
        <begin position="12"/>
        <end position="388"/>
    </location>
</feature>
<dbReference type="InterPro" id="IPR036259">
    <property type="entry name" value="MFS_trans_sf"/>
</dbReference>
<organism evidence="8 9">
    <name type="scientific">Nonomuraea composti</name>
    <dbReference type="NCBI Taxonomy" id="2720023"/>
    <lineage>
        <taxon>Bacteria</taxon>
        <taxon>Bacillati</taxon>
        <taxon>Actinomycetota</taxon>
        <taxon>Actinomycetes</taxon>
        <taxon>Streptosporangiales</taxon>
        <taxon>Streptosporangiaceae</taxon>
        <taxon>Nonomuraea</taxon>
    </lineage>
</organism>
<feature type="transmembrane region" description="Helical" evidence="6">
    <location>
        <begin position="108"/>
        <end position="129"/>
    </location>
</feature>
<name>A0ABX1AYL9_9ACTN</name>
<keyword evidence="5 6" id="KW-0472">Membrane</keyword>
<proteinExistence type="predicted"/>
<evidence type="ECO:0000256" key="4">
    <source>
        <dbReference type="ARBA" id="ARBA00022989"/>
    </source>
</evidence>
<evidence type="ECO:0000256" key="6">
    <source>
        <dbReference type="SAM" id="Phobius"/>
    </source>
</evidence>
<feature type="transmembrane region" description="Helical" evidence="6">
    <location>
        <begin position="47"/>
        <end position="69"/>
    </location>
</feature>
<dbReference type="Pfam" id="PF07690">
    <property type="entry name" value="MFS_1"/>
    <property type="match status" value="1"/>
</dbReference>
<feature type="transmembrane region" description="Helical" evidence="6">
    <location>
        <begin position="168"/>
        <end position="187"/>
    </location>
</feature>
<dbReference type="EMBL" id="JAATEP010000002">
    <property type="protein sequence ID" value="NJP88489.1"/>
    <property type="molecule type" value="Genomic_DNA"/>
</dbReference>
<feature type="transmembrane region" description="Helical" evidence="6">
    <location>
        <begin position="245"/>
        <end position="263"/>
    </location>
</feature>
<evidence type="ECO:0000313" key="9">
    <source>
        <dbReference type="Proteomes" id="UP000696294"/>
    </source>
</evidence>
<evidence type="ECO:0000256" key="1">
    <source>
        <dbReference type="ARBA" id="ARBA00004651"/>
    </source>
</evidence>
<dbReference type="RefSeq" id="WP_168006632.1">
    <property type="nucleotide sequence ID" value="NZ_JAATEP010000002.1"/>
</dbReference>
<feature type="transmembrane region" description="Helical" evidence="6">
    <location>
        <begin position="136"/>
        <end position="162"/>
    </location>
</feature>
<dbReference type="InterPro" id="IPR050189">
    <property type="entry name" value="MFS_Efflux_Transporters"/>
</dbReference>
<dbReference type="PANTHER" id="PTHR43124">
    <property type="entry name" value="PURINE EFFLUX PUMP PBUE"/>
    <property type="match status" value="1"/>
</dbReference>
<keyword evidence="3 6" id="KW-0812">Transmembrane</keyword>
<gene>
    <name evidence="8" type="ORF">HCN51_03290</name>
</gene>